<dbReference type="PANTHER" id="PTHR39468:SF1">
    <property type="entry name" value="MTF2-LIKE C-TERMINAL DOMAIN-CONTAINING PROTEIN"/>
    <property type="match status" value="1"/>
</dbReference>
<evidence type="ECO:0000259" key="2">
    <source>
        <dbReference type="Pfam" id="PF19189"/>
    </source>
</evidence>
<dbReference type="PANTHER" id="PTHR39468">
    <property type="entry name" value="CHROMOSOME 7, WHOLE GENOME SHOTGUN SEQUENCE"/>
    <property type="match status" value="1"/>
</dbReference>
<feature type="domain" description="Mtf2-like C-terminal" evidence="2">
    <location>
        <begin position="190"/>
        <end position="362"/>
    </location>
</feature>
<dbReference type="EMBL" id="AP028214">
    <property type="protein sequence ID" value="BEI90813.1"/>
    <property type="molecule type" value="Genomic_DNA"/>
</dbReference>
<feature type="compositionally biased region" description="Low complexity" evidence="1">
    <location>
        <begin position="32"/>
        <end position="54"/>
    </location>
</feature>
<dbReference type="InterPro" id="IPR040009">
    <property type="entry name" value="Mtf2/C5D6.12-like"/>
</dbReference>
<gene>
    <name evidence="3" type="ORF">CcaverHIS019_0308830</name>
</gene>
<name>A0AA48IJ34_9TREE</name>
<accession>A0AA48IJ34</accession>
<evidence type="ECO:0000256" key="1">
    <source>
        <dbReference type="SAM" id="MobiDB-lite"/>
    </source>
</evidence>
<dbReference type="InterPro" id="IPR043837">
    <property type="entry name" value="Mtf2-like_C"/>
</dbReference>
<dbReference type="Proteomes" id="UP001233271">
    <property type="component" value="Chromosome 3"/>
</dbReference>
<dbReference type="RefSeq" id="XP_060456078.1">
    <property type="nucleotide sequence ID" value="XM_060599379.1"/>
</dbReference>
<feature type="compositionally biased region" description="Polar residues" evidence="1">
    <location>
        <begin position="89"/>
        <end position="104"/>
    </location>
</feature>
<dbReference type="KEGG" id="ccac:CcaHIS019_0308830"/>
<protein>
    <recommendedName>
        <fullName evidence="2">Mtf2-like C-terminal domain-containing protein</fullName>
    </recommendedName>
</protein>
<dbReference type="Pfam" id="PF19189">
    <property type="entry name" value="Mtf2"/>
    <property type="match status" value="1"/>
</dbReference>
<dbReference type="AlphaFoldDB" id="A0AA48IJ34"/>
<reference evidence="3" key="1">
    <citation type="journal article" date="2023" name="BMC Genomics">
        <title>Chromosome-level genome assemblies of Cutaneotrichosporon spp. (Trichosporonales, Basidiomycota) reveal imbalanced evolution between nucleotide sequences and chromosome synteny.</title>
        <authorList>
            <person name="Kobayashi Y."/>
            <person name="Kayamori A."/>
            <person name="Aoki K."/>
            <person name="Shiwa Y."/>
            <person name="Matsutani M."/>
            <person name="Fujita N."/>
            <person name="Sugita T."/>
            <person name="Iwasaki W."/>
            <person name="Tanaka N."/>
            <person name="Takashima M."/>
        </authorList>
    </citation>
    <scope>NUCLEOTIDE SEQUENCE</scope>
    <source>
        <strain evidence="3">HIS019</strain>
    </source>
</reference>
<dbReference type="GO" id="GO:0005739">
    <property type="term" value="C:mitochondrion"/>
    <property type="evidence" value="ECO:0007669"/>
    <property type="project" value="InterPro"/>
</dbReference>
<keyword evidence="4" id="KW-1185">Reference proteome</keyword>
<organism evidence="3 4">
    <name type="scientific">Cutaneotrichosporon cavernicola</name>
    <dbReference type="NCBI Taxonomy" id="279322"/>
    <lineage>
        <taxon>Eukaryota</taxon>
        <taxon>Fungi</taxon>
        <taxon>Dikarya</taxon>
        <taxon>Basidiomycota</taxon>
        <taxon>Agaricomycotina</taxon>
        <taxon>Tremellomycetes</taxon>
        <taxon>Trichosporonales</taxon>
        <taxon>Trichosporonaceae</taxon>
        <taxon>Cutaneotrichosporon</taxon>
    </lineage>
</organism>
<feature type="region of interest" description="Disordered" evidence="1">
    <location>
        <begin position="80"/>
        <end position="107"/>
    </location>
</feature>
<sequence length="389" mass="42813">MLQRRFVAGTRPLRSGLGAWYSSEASSSVPFQSGPSAPSSEPSTSTESSATQPSPAGPGQDLPSEALDLDQLWRSALSAPAAALRKVPRTSSKTRSLLATSTPTPRVFKGALHRTRRAEGQTPHEAGKFNETLGNILSNLVNKKWEVDGNTFRAPGSARGKSLNHLTSAPSAWGFGQPRVEEDDAELTTALDALKEELSGVQTPGEAVQWAQANVFARTPEEVLKGGETPRPQWPRTYPRALANLINTLWMRMNSPHLALAMFEHARTLSVESYLAGCQTSAYNELIRVHWEAFRDLNAVLDAVQEMAQNAVAWDRYTHGFVAGIVDAAGKDLLDARSKSATHRWGSEAYTTLARLENLLREDQEREERKYERRSNTKRIARQGRVAAW</sequence>
<proteinExistence type="predicted"/>
<evidence type="ECO:0000313" key="4">
    <source>
        <dbReference type="Proteomes" id="UP001233271"/>
    </source>
</evidence>
<evidence type="ECO:0000313" key="3">
    <source>
        <dbReference type="EMBL" id="BEI90813.1"/>
    </source>
</evidence>
<feature type="region of interest" description="Disordered" evidence="1">
    <location>
        <begin position="24"/>
        <end position="64"/>
    </location>
</feature>
<dbReference type="GeneID" id="85494683"/>